<gene>
    <name evidence="1" type="ORF">XCR1_1140025</name>
</gene>
<dbReference type="AlphaFoldDB" id="W1ILZ9"/>
<dbReference type="RefSeq" id="WP_038259908.1">
    <property type="nucleotide sequence ID" value="NZ_CAWLVK010000018.1"/>
</dbReference>
<reference evidence="1 2" key="1">
    <citation type="submission" date="2013-11" db="EMBL/GenBank/DDBJ databases">
        <title>Draft genome sequence and annotation of the entomopathogenic bacterium, Xenorhabdus cabanillasi strain JM26.</title>
        <authorList>
            <person name="Gualtieri M."/>
            <person name="Ogier J.C."/>
            <person name="Pages S."/>
            <person name="Givaudan A."/>
            <person name="Gaudriault S."/>
        </authorList>
    </citation>
    <scope>NUCLEOTIDE SEQUENCE [LARGE SCALE GENOMIC DNA]</scope>
    <source>
        <strain evidence="1 2">JM26</strain>
    </source>
</reference>
<dbReference type="EMBL" id="CBXE010000018">
    <property type="protein sequence ID" value="CDL79449.1"/>
    <property type="molecule type" value="Genomic_DNA"/>
</dbReference>
<accession>W1ILZ9</accession>
<evidence type="ECO:0000313" key="2">
    <source>
        <dbReference type="Proteomes" id="UP000019197"/>
    </source>
</evidence>
<protein>
    <submittedName>
        <fullName evidence="1">Uncharacterized protein</fullName>
    </submittedName>
</protein>
<proteinExistence type="predicted"/>
<evidence type="ECO:0000313" key="1">
    <source>
        <dbReference type="EMBL" id="CDL79449.1"/>
    </source>
</evidence>
<name>W1ILZ9_9GAMM</name>
<organism evidence="1 2">
    <name type="scientific">Xenorhabdus cabanillasii JM26</name>
    <dbReference type="NCBI Taxonomy" id="1427517"/>
    <lineage>
        <taxon>Bacteria</taxon>
        <taxon>Pseudomonadati</taxon>
        <taxon>Pseudomonadota</taxon>
        <taxon>Gammaproteobacteria</taxon>
        <taxon>Enterobacterales</taxon>
        <taxon>Morganellaceae</taxon>
        <taxon>Xenorhabdus</taxon>
    </lineage>
</organism>
<comment type="caution">
    <text evidence="1">The sequence shown here is derived from an EMBL/GenBank/DDBJ whole genome shotgun (WGS) entry which is preliminary data.</text>
</comment>
<sequence length="450" mass="50508">MNKKITLSAPEFPQSNSSGIINIPDIIAMHTNYIMMKVNKYEDVALLDKIEGEIYLKDNINAKIKSIPYHVTPDQLKQDFYILLFHVNEIEISGLCDAKYMVTDLDGNHIYSPTSNITLIGDYNMSNSDNDIIFLDAKNSILYLHKIDLEGGIRVRAKFKDLVDYDTIVITVKILGENDVELMDLKSDNIILSHDQINNGYADYTIKKNNFNYSEIKSVLANFSSPNKKITSNYTQVSIFNDLDTVNVKVQTTKNIGSISSNHPDIKPFLTAVIYTDLNSKPINAQLTNAYFSNGERNTVVDNIDPNGVGYLHIYSDDITRNSVLSLNYEDPVIAYKVPLDFSNWMLSSGEELSYTYSSYGVADGVCQCFLLIELLSNEITSIKVNFNSPDIKINGVNNTSEISDPDSNKILIYPLTSEKAVRTNFTINVSGISMDQINHSIVFVDPLTL</sequence>
<dbReference type="OrthoDB" id="6440144at2"/>
<dbReference type="Proteomes" id="UP000019197">
    <property type="component" value="Unassembled WGS sequence"/>
</dbReference>